<keyword evidence="2" id="KW-1185">Reference proteome</keyword>
<reference evidence="1" key="2">
    <citation type="submission" date="2023-06" db="EMBL/GenBank/DDBJ databases">
        <authorList>
            <consortium name="Lawrence Berkeley National Laboratory"/>
            <person name="Haridas S."/>
            <person name="Hensen N."/>
            <person name="Bonometti L."/>
            <person name="Westerberg I."/>
            <person name="Brannstrom I.O."/>
            <person name="Guillou S."/>
            <person name="Cros-Aarteil S."/>
            <person name="Calhoun S."/>
            <person name="Kuo A."/>
            <person name="Mondo S."/>
            <person name="Pangilinan J."/>
            <person name="Riley R."/>
            <person name="Labutti K."/>
            <person name="Andreopoulos B."/>
            <person name="Lipzen A."/>
            <person name="Chen C."/>
            <person name="Yanf M."/>
            <person name="Daum C."/>
            <person name="Ng V."/>
            <person name="Clum A."/>
            <person name="Steindorff A."/>
            <person name="Ohm R."/>
            <person name="Martin F."/>
            <person name="Silar P."/>
            <person name="Natvig D."/>
            <person name="Lalanne C."/>
            <person name="Gautier V."/>
            <person name="Ament-Velasquez S.L."/>
            <person name="Kruys A."/>
            <person name="Hutchinson M.I."/>
            <person name="Powell A.J."/>
            <person name="Barry K."/>
            <person name="Miller A.N."/>
            <person name="Grigoriev I.V."/>
            <person name="Debuchy R."/>
            <person name="Gladieux P."/>
            <person name="Thoren M.H."/>
            <person name="Johannesson H."/>
        </authorList>
    </citation>
    <scope>NUCLEOTIDE SEQUENCE</scope>
    <source>
        <strain evidence="1">CBS 958.72</strain>
    </source>
</reference>
<organism evidence="1 2">
    <name type="scientific">Lasiosphaeria ovina</name>
    <dbReference type="NCBI Taxonomy" id="92902"/>
    <lineage>
        <taxon>Eukaryota</taxon>
        <taxon>Fungi</taxon>
        <taxon>Dikarya</taxon>
        <taxon>Ascomycota</taxon>
        <taxon>Pezizomycotina</taxon>
        <taxon>Sordariomycetes</taxon>
        <taxon>Sordariomycetidae</taxon>
        <taxon>Sordariales</taxon>
        <taxon>Lasiosphaeriaceae</taxon>
        <taxon>Lasiosphaeria</taxon>
    </lineage>
</organism>
<accession>A0AAE0KID2</accession>
<name>A0AAE0KID2_9PEZI</name>
<evidence type="ECO:0000313" key="2">
    <source>
        <dbReference type="Proteomes" id="UP001287356"/>
    </source>
</evidence>
<dbReference type="AlphaFoldDB" id="A0AAE0KID2"/>
<proteinExistence type="predicted"/>
<dbReference type="Proteomes" id="UP001287356">
    <property type="component" value="Unassembled WGS sequence"/>
</dbReference>
<protein>
    <submittedName>
        <fullName evidence="1">Uncharacterized protein</fullName>
    </submittedName>
</protein>
<gene>
    <name evidence="1" type="ORF">B0T24DRAFT_665365</name>
</gene>
<comment type="caution">
    <text evidence="1">The sequence shown here is derived from an EMBL/GenBank/DDBJ whole genome shotgun (WGS) entry which is preliminary data.</text>
</comment>
<dbReference type="EMBL" id="JAULSN010000003">
    <property type="protein sequence ID" value="KAK3376400.1"/>
    <property type="molecule type" value="Genomic_DNA"/>
</dbReference>
<reference evidence="1" key="1">
    <citation type="journal article" date="2023" name="Mol. Phylogenet. Evol.">
        <title>Genome-scale phylogeny and comparative genomics of the fungal order Sordariales.</title>
        <authorList>
            <person name="Hensen N."/>
            <person name="Bonometti L."/>
            <person name="Westerberg I."/>
            <person name="Brannstrom I.O."/>
            <person name="Guillou S."/>
            <person name="Cros-Aarteil S."/>
            <person name="Calhoun S."/>
            <person name="Haridas S."/>
            <person name="Kuo A."/>
            <person name="Mondo S."/>
            <person name="Pangilinan J."/>
            <person name="Riley R."/>
            <person name="LaButti K."/>
            <person name="Andreopoulos B."/>
            <person name="Lipzen A."/>
            <person name="Chen C."/>
            <person name="Yan M."/>
            <person name="Daum C."/>
            <person name="Ng V."/>
            <person name="Clum A."/>
            <person name="Steindorff A."/>
            <person name="Ohm R.A."/>
            <person name="Martin F."/>
            <person name="Silar P."/>
            <person name="Natvig D.O."/>
            <person name="Lalanne C."/>
            <person name="Gautier V."/>
            <person name="Ament-Velasquez S.L."/>
            <person name="Kruys A."/>
            <person name="Hutchinson M.I."/>
            <person name="Powell A.J."/>
            <person name="Barry K."/>
            <person name="Miller A.N."/>
            <person name="Grigoriev I.V."/>
            <person name="Debuchy R."/>
            <person name="Gladieux P."/>
            <person name="Hiltunen Thoren M."/>
            <person name="Johannesson H."/>
        </authorList>
    </citation>
    <scope>NUCLEOTIDE SEQUENCE</scope>
    <source>
        <strain evidence="1">CBS 958.72</strain>
    </source>
</reference>
<sequence>MCRHAYIIYPCCERPVLGPSPQNMSMEEPLYLTKNHLEYCERGSVHNACDRPRVSIILTYPVSCPACKERWVLRQSQKVFSGVRPPDNNETFMETFSFLQRLPNPQEDYPRAFARATENTHMFAQRWLNKLLMNLDAAEQVVRATWQAELLSLVPAKAGYAPYPLPTTQTFNYRAFTATLDMLARRVPEVRKAETFLAVTDMQDEGTVDDALKWEYSQYKDFLRLTLL</sequence>
<evidence type="ECO:0000313" key="1">
    <source>
        <dbReference type="EMBL" id="KAK3376400.1"/>
    </source>
</evidence>